<proteinExistence type="predicted"/>
<gene>
    <name evidence="2" type="ORF">HGA08_22660</name>
</gene>
<dbReference type="InterPro" id="IPR025420">
    <property type="entry name" value="DUF4143"/>
</dbReference>
<dbReference type="AlphaFoldDB" id="A0A846Y509"/>
<protein>
    <submittedName>
        <fullName evidence="2">DUF4143 domain-containing protein</fullName>
    </submittedName>
</protein>
<sequence length="250" mass="27194">MPTTLSADCRSGGRQIADSTQVTPGRIREFADIRQATVLPQLATLVADRAGHPLVVDDIAKGLGLSRDTVQTYLGYFETVFLMATVRPWSTNLSSRETKSPKLFLTDSGLAAHLLRTDERSLGQPGNQFLGRLVETFVFTELLKLKGLTNDAFDILHYRDRDGREIDFILEAADGSIFAIEVKASASPTVKDARHLSWLRDKLGNRFTAGIVLHLGDQGVSYGDRLMALPVSALWGNTVIPGMSGGHAVG</sequence>
<reference evidence="2 3" key="1">
    <citation type="submission" date="2020-04" db="EMBL/GenBank/DDBJ databases">
        <title>MicrobeNet Type strains.</title>
        <authorList>
            <person name="Nicholson A.C."/>
        </authorList>
    </citation>
    <scope>NUCLEOTIDE SEQUENCE [LARGE SCALE GENOMIC DNA]</scope>
    <source>
        <strain evidence="2 3">JCM 12354</strain>
    </source>
</reference>
<evidence type="ECO:0000313" key="2">
    <source>
        <dbReference type="EMBL" id="NKY53010.1"/>
    </source>
</evidence>
<dbReference type="PANTHER" id="PTHR43566">
    <property type="entry name" value="CONSERVED PROTEIN"/>
    <property type="match status" value="1"/>
</dbReference>
<feature type="domain" description="DUF4143" evidence="1">
    <location>
        <begin position="27"/>
        <end position="185"/>
    </location>
</feature>
<keyword evidence="3" id="KW-1185">Reference proteome</keyword>
<dbReference type="Proteomes" id="UP000565711">
    <property type="component" value="Unassembled WGS sequence"/>
</dbReference>
<dbReference type="PANTHER" id="PTHR43566:SF2">
    <property type="entry name" value="DUF4143 DOMAIN-CONTAINING PROTEIN"/>
    <property type="match status" value="1"/>
</dbReference>
<dbReference type="Pfam" id="PF13635">
    <property type="entry name" value="DUF4143"/>
    <property type="match status" value="1"/>
</dbReference>
<comment type="caution">
    <text evidence="2">The sequence shown here is derived from an EMBL/GenBank/DDBJ whole genome shotgun (WGS) entry which is preliminary data.</text>
</comment>
<evidence type="ECO:0000259" key="1">
    <source>
        <dbReference type="Pfam" id="PF13635"/>
    </source>
</evidence>
<accession>A0A846Y509</accession>
<evidence type="ECO:0000313" key="3">
    <source>
        <dbReference type="Proteomes" id="UP000565711"/>
    </source>
</evidence>
<dbReference type="EMBL" id="JAAXOP010000015">
    <property type="protein sequence ID" value="NKY53010.1"/>
    <property type="molecule type" value="Genomic_DNA"/>
</dbReference>
<organism evidence="2 3">
    <name type="scientific">Nocardia vermiculata</name>
    <dbReference type="NCBI Taxonomy" id="257274"/>
    <lineage>
        <taxon>Bacteria</taxon>
        <taxon>Bacillati</taxon>
        <taxon>Actinomycetota</taxon>
        <taxon>Actinomycetes</taxon>
        <taxon>Mycobacteriales</taxon>
        <taxon>Nocardiaceae</taxon>
        <taxon>Nocardia</taxon>
    </lineage>
</organism>
<name>A0A846Y509_9NOCA</name>